<protein>
    <recommendedName>
        <fullName evidence="3">Haloacid dehalogenase superfamily enzyme, subfamily IA</fullName>
    </recommendedName>
</protein>
<dbReference type="GO" id="GO:0006281">
    <property type="term" value="P:DNA repair"/>
    <property type="evidence" value="ECO:0007669"/>
    <property type="project" value="TreeGrafter"/>
</dbReference>
<accession>A0A837DA96</accession>
<dbReference type="InterPro" id="IPR023214">
    <property type="entry name" value="HAD_sf"/>
</dbReference>
<evidence type="ECO:0000313" key="2">
    <source>
        <dbReference type="Proteomes" id="UP000030848"/>
    </source>
</evidence>
<dbReference type="PANTHER" id="PTHR43434">
    <property type="entry name" value="PHOSPHOGLYCOLATE PHOSPHATASE"/>
    <property type="match status" value="1"/>
</dbReference>
<dbReference type="InterPro" id="IPR050155">
    <property type="entry name" value="HAD-like_hydrolase_sf"/>
</dbReference>
<dbReference type="Proteomes" id="UP000030848">
    <property type="component" value="Unassembled WGS sequence"/>
</dbReference>
<dbReference type="Gene3D" id="3.40.50.1000">
    <property type="entry name" value="HAD superfamily/HAD-like"/>
    <property type="match status" value="1"/>
</dbReference>
<comment type="caution">
    <text evidence="1">The sequence shown here is derived from an EMBL/GenBank/DDBJ whole genome shotgun (WGS) entry which is preliminary data.</text>
</comment>
<dbReference type="InterPro" id="IPR041492">
    <property type="entry name" value="HAD_2"/>
</dbReference>
<dbReference type="SUPFAM" id="SSF56784">
    <property type="entry name" value="HAD-like"/>
    <property type="match status" value="1"/>
</dbReference>
<dbReference type="GO" id="GO:0005829">
    <property type="term" value="C:cytosol"/>
    <property type="evidence" value="ECO:0007669"/>
    <property type="project" value="TreeGrafter"/>
</dbReference>
<dbReference type="NCBIfam" id="TIGR01549">
    <property type="entry name" value="HAD-SF-IA-v1"/>
    <property type="match status" value="1"/>
</dbReference>
<sequence length="123" mass="13255">MLDYLTSEGRIVTIVSNNSTVAIETYLRQAGLDHYVAGVSARTAADITRLKPNPHLLQQAMTTHGTRPGECLMVGDSVTDIHAAHAAGTPVVAYANKPGKHERLAAHHPDAIISELTRLIPQR</sequence>
<dbReference type="InterPro" id="IPR036412">
    <property type="entry name" value="HAD-like_sf"/>
</dbReference>
<organism evidence="1 2">
    <name type="scientific">Saccharomonospora viridis</name>
    <dbReference type="NCBI Taxonomy" id="1852"/>
    <lineage>
        <taxon>Bacteria</taxon>
        <taxon>Bacillati</taxon>
        <taxon>Actinomycetota</taxon>
        <taxon>Actinomycetes</taxon>
        <taxon>Pseudonocardiales</taxon>
        <taxon>Pseudonocardiaceae</taxon>
        <taxon>Saccharomonospora</taxon>
    </lineage>
</organism>
<dbReference type="EMBL" id="JRZE01000005">
    <property type="protein sequence ID" value="KHF43788.1"/>
    <property type="molecule type" value="Genomic_DNA"/>
</dbReference>
<dbReference type="Pfam" id="PF13419">
    <property type="entry name" value="HAD_2"/>
    <property type="match status" value="1"/>
</dbReference>
<proteinExistence type="predicted"/>
<dbReference type="AlphaFoldDB" id="A0A837DA96"/>
<evidence type="ECO:0008006" key="3">
    <source>
        <dbReference type="Google" id="ProtNLM"/>
    </source>
</evidence>
<dbReference type="PANTHER" id="PTHR43434:SF1">
    <property type="entry name" value="PHOSPHOGLYCOLATE PHOSPHATASE"/>
    <property type="match status" value="1"/>
</dbReference>
<name>A0A837DA96_9PSEU</name>
<dbReference type="NCBIfam" id="TIGR01509">
    <property type="entry name" value="HAD-SF-IA-v3"/>
    <property type="match status" value="1"/>
</dbReference>
<gene>
    <name evidence="1" type="ORF">MINT15_25130</name>
</gene>
<reference evidence="1 2" key="1">
    <citation type="submission" date="2014-10" db="EMBL/GenBank/DDBJ databases">
        <title>Genome sequence of Micropolyspora internatus JCM3315.</title>
        <authorList>
            <person name="Shin S.-K."/>
            <person name="Yi H."/>
        </authorList>
    </citation>
    <scope>NUCLEOTIDE SEQUENCE [LARGE SCALE GENOMIC DNA]</scope>
    <source>
        <strain evidence="1 2">JCM 3315</strain>
    </source>
</reference>
<dbReference type="InterPro" id="IPR006439">
    <property type="entry name" value="HAD-SF_hydro_IA"/>
</dbReference>
<evidence type="ECO:0000313" key="1">
    <source>
        <dbReference type="EMBL" id="KHF43788.1"/>
    </source>
</evidence>
<dbReference type="GO" id="GO:0008967">
    <property type="term" value="F:phosphoglycolate phosphatase activity"/>
    <property type="evidence" value="ECO:0007669"/>
    <property type="project" value="TreeGrafter"/>
</dbReference>